<dbReference type="OrthoDB" id="1118958at2"/>
<feature type="chain" id="PRO_5011708205" description="DUF3575 domain-containing protein" evidence="1">
    <location>
        <begin position="27"/>
        <end position="258"/>
    </location>
</feature>
<protein>
    <recommendedName>
        <fullName evidence="4">DUF3575 domain-containing protein</fullName>
    </recommendedName>
</protein>
<name>A0A1H4H1E7_9SPHI</name>
<evidence type="ECO:0000256" key="1">
    <source>
        <dbReference type="SAM" id="SignalP"/>
    </source>
</evidence>
<sequence>MSKNLTKKIVALSVASLLFGIQQLRAQTASADASSADGKNILKWNVAALATKSYSFQYERAVGNKVAVAIGYRFMPKSGIPFKSTINDWVDDEQTERTINNFKTSNFAITPEVRFYVGKGIFQGFYLAPFARYAKYNGEGPFQYDITQLNLSETIYFKGGINTYTAGLMIGAQWKLTKLLYLDWWIVGPNYGTAKGDLTGQKTLNALEQAEFKKQLDDFVEDLPLVHATAQVDGNGANIHIKGPWAGARAGLNIGFRF</sequence>
<evidence type="ECO:0000313" key="2">
    <source>
        <dbReference type="EMBL" id="SEB15623.1"/>
    </source>
</evidence>
<dbReference type="EMBL" id="FNRA01000012">
    <property type="protein sequence ID" value="SEB15623.1"/>
    <property type="molecule type" value="Genomic_DNA"/>
</dbReference>
<evidence type="ECO:0008006" key="4">
    <source>
        <dbReference type="Google" id="ProtNLM"/>
    </source>
</evidence>
<reference evidence="2 3" key="1">
    <citation type="submission" date="2016-10" db="EMBL/GenBank/DDBJ databases">
        <authorList>
            <person name="de Groot N.N."/>
        </authorList>
    </citation>
    <scope>NUCLEOTIDE SEQUENCE [LARGE SCALE GENOMIC DNA]</scope>
    <source>
        <strain evidence="2 3">DSM 19033</strain>
    </source>
</reference>
<dbReference type="RefSeq" id="WP_090559468.1">
    <property type="nucleotide sequence ID" value="NZ_FNRA01000012.1"/>
</dbReference>
<organism evidence="2 3">
    <name type="scientific">Pedobacter hartonius</name>
    <dbReference type="NCBI Taxonomy" id="425514"/>
    <lineage>
        <taxon>Bacteria</taxon>
        <taxon>Pseudomonadati</taxon>
        <taxon>Bacteroidota</taxon>
        <taxon>Sphingobacteriia</taxon>
        <taxon>Sphingobacteriales</taxon>
        <taxon>Sphingobacteriaceae</taxon>
        <taxon>Pedobacter</taxon>
    </lineage>
</organism>
<dbReference type="STRING" id="425514.SAMN05443550_112179"/>
<dbReference type="AlphaFoldDB" id="A0A1H4H1E7"/>
<accession>A0A1H4H1E7</accession>
<proteinExistence type="predicted"/>
<gene>
    <name evidence="2" type="ORF">SAMN05443550_112179</name>
</gene>
<keyword evidence="3" id="KW-1185">Reference proteome</keyword>
<feature type="signal peptide" evidence="1">
    <location>
        <begin position="1"/>
        <end position="26"/>
    </location>
</feature>
<evidence type="ECO:0000313" key="3">
    <source>
        <dbReference type="Proteomes" id="UP000198850"/>
    </source>
</evidence>
<dbReference type="Pfam" id="PF12099">
    <property type="entry name" value="DUF3575"/>
    <property type="match status" value="1"/>
</dbReference>
<keyword evidence="1" id="KW-0732">Signal</keyword>
<dbReference type="InterPro" id="IPR021958">
    <property type="entry name" value="DUF3575"/>
</dbReference>
<dbReference type="Proteomes" id="UP000198850">
    <property type="component" value="Unassembled WGS sequence"/>
</dbReference>